<feature type="transmembrane region" description="Helical" evidence="1">
    <location>
        <begin position="253"/>
        <end position="272"/>
    </location>
</feature>
<keyword evidence="3" id="KW-1185">Reference proteome</keyword>
<protein>
    <submittedName>
        <fullName evidence="2">Uncharacterized protein</fullName>
    </submittedName>
</protein>
<reference evidence="3" key="1">
    <citation type="submission" date="2016-10" db="EMBL/GenBank/DDBJ databases">
        <authorList>
            <person name="Varghese N."/>
            <person name="Submissions S."/>
        </authorList>
    </citation>
    <scope>NUCLEOTIDE SEQUENCE [LARGE SCALE GENOMIC DNA]</scope>
    <source>
        <strain evidence="3">CGMCC 1.7285</strain>
    </source>
</reference>
<keyword evidence="1" id="KW-0472">Membrane</keyword>
<dbReference type="AlphaFoldDB" id="A0A1I6HUN3"/>
<accession>A0A1I6HUN3</accession>
<dbReference type="EMBL" id="FOYU01000004">
    <property type="protein sequence ID" value="SFR57930.1"/>
    <property type="molecule type" value="Genomic_DNA"/>
</dbReference>
<organism evidence="2 3">
    <name type="scientific">Pseudidiomarina maritima</name>
    <dbReference type="NCBI Taxonomy" id="519453"/>
    <lineage>
        <taxon>Bacteria</taxon>
        <taxon>Pseudomonadati</taxon>
        <taxon>Pseudomonadota</taxon>
        <taxon>Gammaproteobacteria</taxon>
        <taxon>Alteromonadales</taxon>
        <taxon>Idiomarinaceae</taxon>
        <taxon>Pseudidiomarina</taxon>
    </lineage>
</organism>
<sequence length="435" mass="48513">MNEEIENLCESLDSLAEAVVKGWNDKRNLNEAFGWHHPAIDRMELAYLPKALSEKIRNANLEVDNEEFLEVVDGIPAKLERLKSSTLPQFFSGNGHQAIPAYITTLNWISSVIEPHLSWVISNDPKAMPPAISRRIKGLQAKIDQIDIDQEKLLNQIKLINEATETAESLPSDLEDLKIARKKVDSIGQEITKTSAKVSTAKEEADKLLASIRENKVETDKLVENCEEAYRITTSKGLAGAFDLRAKQLAKSMWVWVFGLLCALGAAWYVGAQRIEVLSGSLSDPDPKWGMVLMHFLLAIVSLGAPLWFAWLSTKQIGQRFKLAEDYGFKASVAKAYEGYRKEAARIDEKLEARLFQSALSRVEEAPLRFVDDSSHGTPWHELAESSGFKEALKNIPEFRDKVFSLANNAISRSKLSSKAKDGDEAVQQVQSADS</sequence>
<evidence type="ECO:0000313" key="2">
    <source>
        <dbReference type="EMBL" id="SFR57930.1"/>
    </source>
</evidence>
<keyword evidence="1" id="KW-1133">Transmembrane helix</keyword>
<name>A0A1I6HUN3_9GAMM</name>
<feature type="transmembrane region" description="Helical" evidence="1">
    <location>
        <begin position="292"/>
        <end position="312"/>
    </location>
</feature>
<gene>
    <name evidence="2" type="ORF">SAMN04488070_2102</name>
</gene>
<dbReference type="RefSeq" id="WP_092858329.1">
    <property type="nucleotide sequence ID" value="NZ_FOYU01000004.1"/>
</dbReference>
<dbReference type="Proteomes" id="UP000199424">
    <property type="component" value="Unassembled WGS sequence"/>
</dbReference>
<evidence type="ECO:0000256" key="1">
    <source>
        <dbReference type="SAM" id="Phobius"/>
    </source>
</evidence>
<keyword evidence="1" id="KW-0812">Transmembrane</keyword>
<proteinExistence type="predicted"/>
<evidence type="ECO:0000313" key="3">
    <source>
        <dbReference type="Proteomes" id="UP000199424"/>
    </source>
</evidence>